<dbReference type="HOGENOM" id="CLU_543304_0_0_1"/>
<dbReference type="PANTHER" id="PTHR46199:SF3">
    <property type="entry name" value="RAC GTPASE-ACTIVATING PROTEIN 1"/>
    <property type="match status" value="1"/>
</dbReference>
<gene>
    <name evidence="6" type="primary">107360335</name>
</gene>
<evidence type="ECO:0000313" key="7">
    <source>
        <dbReference type="Proteomes" id="UP000015104"/>
    </source>
</evidence>
<dbReference type="PROSITE" id="PS50081">
    <property type="entry name" value="ZF_DAG_PE_2"/>
    <property type="match status" value="1"/>
</dbReference>
<evidence type="ECO:0000259" key="5">
    <source>
        <dbReference type="PROSITE" id="PS50238"/>
    </source>
</evidence>
<dbReference type="GO" id="GO:0000281">
    <property type="term" value="P:mitotic cytokinesis"/>
    <property type="evidence" value="ECO:0007669"/>
    <property type="project" value="TreeGrafter"/>
</dbReference>
<dbReference type="GO" id="GO:0046872">
    <property type="term" value="F:metal ion binding"/>
    <property type="evidence" value="ECO:0007669"/>
    <property type="project" value="UniProtKB-KW"/>
</dbReference>
<dbReference type="Gene3D" id="3.30.60.20">
    <property type="match status" value="1"/>
</dbReference>
<sequence length="502" mass="56742">MAETNLTLSLVANFDDLVRRLIPYNTELTDFSIEMVKLIDTLNEQLNYAQNEVKEFKERCNLLELENHKLSANLKNTKEAYKKEVAMRASVCRDREGLSKINEINFSSELLSDDDFDKSEDDIDEPMNDRRGEIKFTSNKNLLAAEENRKQTEIKFASTQNLTPIKENISKPTLLPGSQSKSRIENRAHSFAPKKLFRSNETCTVCNSKFGFYAAYFRCADCRACVHGACKTKLPTPCIPYTTSNQIDKKGRLLTIADFVNPNSRPCIPGIIVHCCREIERRGLNEPGLYRIPGSDSEVKGLVEKFLRSKSGVPIISHVDVHVLCGVIRNFLNRLDDPLITRVLWKDFIDAAKMENSEDRRPYLIQAVSDLPIPNKHTLAYLILHLKRVMSSPHCNMPISNIAKVLGPTIIGYSSNTEILTVSVYSETSAQIKTLEALLNLPSDFWSELISDPVSEQPKPAPLVEAVNRRQSIGSRVVGGSLQSQVLNPWTSNRRQKKRPLF</sequence>
<dbReference type="GO" id="GO:0005634">
    <property type="term" value="C:nucleus"/>
    <property type="evidence" value="ECO:0007669"/>
    <property type="project" value="TreeGrafter"/>
</dbReference>
<dbReference type="InterPro" id="IPR008936">
    <property type="entry name" value="Rho_GTPase_activation_prot"/>
</dbReference>
<evidence type="ECO:0000313" key="6">
    <source>
        <dbReference type="EnsemblMetazoa" id="tetur05g00410.1"/>
    </source>
</evidence>
<feature type="coiled-coil region" evidence="3">
    <location>
        <begin position="39"/>
        <end position="80"/>
    </location>
</feature>
<dbReference type="GO" id="GO:0051256">
    <property type="term" value="P:mitotic spindle midzone assembly"/>
    <property type="evidence" value="ECO:0007669"/>
    <property type="project" value="TreeGrafter"/>
</dbReference>
<reference evidence="6" key="2">
    <citation type="submission" date="2015-06" db="UniProtKB">
        <authorList>
            <consortium name="EnsemblMetazoa"/>
        </authorList>
    </citation>
    <scope>IDENTIFICATION</scope>
</reference>
<evidence type="ECO:0000256" key="3">
    <source>
        <dbReference type="SAM" id="Coils"/>
    </source>
</evidence>
<evidence type="ECO:0000256" key="2">
    <source>
        <dbReference type="ARBA" id="ARBA00022833"/>
    </source>
</evidence>
<keyword evidence="1" id="KW-0479">Metal-binding</keyword>
<dbReference type="GO" id="GO:0005096">
    <property type="term" value="F:GTPase activator activity"/>
    <property type="evidence" value="ECO:0007669"/>
    <property type="project" value="TreeGrafter"/>
</dbReference>
<dbReference type="STRING" id="32264.T1K3V8"/>
<dbReference type="OrthoDB" id="2218807at2759"/>
<feature type="domain" description="Rho-GAP" evidence="5">
    <location>
        <begin position="254"/>
        <end position="446"/>
    </location>
</feature>
<dbReference type="eggNOG" id="KOG3564">
    <property type="taxonomic scope" value="Eukaryota"/>
</dbReference>
<proteinExistence type="predicted"/>
<name>T1K3V8_TETUR</name>
<dbReference type="Gene3D" id="1.10.555.10">
    <property type="entry name" value="Rho GTPase activation protein"/>
    <property type="match status" value="1"/>
</dbReference>
<evidence type="ECO:0008006" key="8">
    <source>
        <dbReference type="Google" id="ProtNLM"/>
    </source>
</evidence>
<dbReference type="InterPro" id="IPR002219">
    <property type="entry name" value="PKC_DAG/PE"/>
</dbReference>
<dbReference type="GO" id="GO:0097149">
    <property type="term" value="C:centralspindlin complex"/>
    <property type="evidence" value="ECO:0007669"/>
    <property type="project" value="TreeGrafter"/>
</dbReference>
<keyword evidence="2" id="KW-0862">Zinc</keyword>
<dbReference type="SUPFAM" id="SSF48350">
    <property type="entry name" value="GTPase activation domain, GAP"/>
    <property type="match status" value="1"/>
</dbReference>
<dbReference type="PANTHER" id="PTHR46199">
    <property type="entry name" value="RAC GTPASE-ACTIVATING PROTEIN 1"/>
    <property type="match status" value="1"/>
</dbReference>
<dbReference type="EnsemblMetazoa" id="tetur05g00410.1">
    <property type="protein sequence ID" value="tetur05g00410.1"/>
    <property type="gene ID" value="tetur05g00410"/>
</dbReference>
<dbReference type="GO" id="GO:0051233">
    <property type="term" value="C:spindle midzone"/>
    <property type="evidence" value="ECO:0007669"/>
    <property type="project" value="TreeGrafter"/>
</dbReference>
<protein>
    <recommendedName>
        <fullName evidence="8">Rho-GAP domain-containing protein</fullName>
    </recommendedName>
</protein>
<evidence type="ECO:0000256" key="1">
    <source>
        <dbReference type="ARBA" id="ARBA00022723"/>
    </source>
</evidence>
<dbReference type="EMBL" id="CAEY01001560">
    <property type="status" value="NOT_ANNOTATED_CDS"/>
    <property type="molecule type" value="Genomic_DNA"/>
</dbReference>
<reference evidence="7" key="1">
    <citation type="submission" date="2011-08" db="EMBL/GenBank/DDBJ databases">
        <authorList>
            <person name="Rombauts S."/>
        </authorList>
    </citation>
    <scope>NUCLEOTIDE SEQUENCE</scope>
    <source>
        <strain evidence="7">London</strain>
    </source>
</reference>
<dbReference type="KEGG" id="tut:107360335"/>
<dbReference type="OMA" id="ICRERDH"/>
<dbReference type="Pfam" id="PF00620">
    <property type="entry name" value="RhoGAP"/>
    <property type="match status" value="1"/>
</dbReference>
<dbReference type="AlphaFoldDB" id="T1K3V8"/>
<dbReference type="Pfam" id="PF00130">
    <property type="entry name" value="C1_1"/>
    <property type="match status" value="1"/>
</dbReference>
<dbReference type="CDD" id="cd20821">
    <property type="entry name" value="C1_MgcRacGAP"/>
    <property type="match status" value="1"/>
</dbReference>
<accession>T1K3V8</accession>
<dbReference type="SUPFAM" id="SSF57889">
    <property type="entry name" value="Cysteine-rich domain"/>
    <property type="match status" value="1"/>
</dbReference>
<dbReference type="GO" id="GO:0007266">
    <property type="term" value="P:Rho protein signal transduction"/>
    <property type="evidence" value="ECO:0007669"/>
    <property type="project" value="TreeGrafter"/>
</dbReference>
<dbReference type="Proteomes" id="UP000015104">
    <property type="component" value="Unassembled WGS sequence"/>
</dbReference>
<dbReference type="PROSITE" id="PS50238">
    <property type="entry name" value="RHOGAP"/>
    <property type="match status" value="1"/>
</dbReference>
<dbReference type="InterPro" id="IPR046349">
    <property type="entry name" value="C1-like_sf"/>
</dbReference>
<dbReference type="GO" id="GO:0032154">
    <property type="term" value="C:cleavage furrow"/>
    <property type="evidence" value="ECO:0007669"/>
    <property type="project" value="TreeGrafter"/>
</dbReference>
<keyword evidence="3" id="KW-0175">Coiled coil</keyword>
<dbReference type="SMART" id="SM00324">
    <property type="entry name" value="RhoGAP"/>
    <property type="match status" value="1"/>
</dbReference>
<organism evidence="6 7">
    <name type="scientific">Tetranychus urticae</name>
    <name type="common">Two-spotted spider mite</name>
    <dbReference type="NCBI Taxonomy" id="32264"/>
    <lineage>
        <taxon>Eukaryota</taxon>
        <taxon>Metazoa</taxon>
        <taxon>Ecdysozoa</taxon>
        <taxon>Arthropoda</taxon>
        <taxon>Chelicerata</taxon>
        <taxon>Arachnida</taxon>
        <taxon>Acari</taxon>
        <taxon>Acariformes</taxon>
        <taxon>Trombidiformes</taxon>
        <taxon>Prostigmata</taxon>
        <taxon>Eleutherengona</taxon>
        <taxon>Raphignathae</taxon>
        <taxon>Tetranychoidea</taxon>
        <taxon>Tetranychidae</taxon>
        <taxon>Tetranychus</taxon>
    </lineage>
</organism>
<dbReference type="GO" id="GO:0030496">
    <property type="term" value="C:midbody"/>
    <property type="evidence" value="ECO:0007669"/>
    <property type="project" value="TreeGrafter"/>
</dbReference>
<dbReference type="PROSITE" id="PS00479">
    <property type="entry name" value="ZF_DAG_PE_1"/>
    <property type="match status" value="1"/>
</dbReference>
<dbReference type="SMART" id="SM00109">
    <property type="entry name" value="C1"/>
    <property type="match status" value="1"/>
</dbReference>
<feature type="domain" description="Phorbol-ester/DAG-type" evidence="4">
    <location>
        <begin position="188"/>
        <end position="238"/>
    </location>
</feature>
<keyword evidence="7" id="KW-1185">Reference proteome</keyword>
<dbReference type="InterPro" id="IPR000198">
    <property type="entry name" value="RhoGAP_dom"/>
</dbReference>
<evidence type="ECO:0000259" key="4">
    <source>
        <dbReference type="PROSITE" id="PS50081"/>
    </source>
</evidence>